<evidence type="ECO:0000313" key="9">
    <source>
        <dbReference type="Proteomes" id="UP001601059"/>
    </source>
</evidence>
<keyword evidence="4 7" id="KW-0560">Oxidoreductase</keyword>
<proteinExistence type="inferred from homology"/>
<evidence type="ECO:0000256" key="3">
    <source>
        <dbReference type="ARBA" id="ARBA00022723"/>
    </source>
</evidence>
<dbReference type="PANTHER" id="PTHR24291:SF50">
    <property type="entry name" value="BIFUNCTIONAL ALBAFLAVENONE MONOOXYGENASE_TERPENE SYNTHASE"/>
    <property type="match status" value="1"/>
</dbReference>
<evidence type="ECO:0000256" key="5">
    <source>
        <dbReference type="ARBA" id="ARBA00023004"/>
    </source>
</evidence>
<dbReference type="PRINTS" id="PR00463">
    <property type="entry name" value="EP450I"/>
</dbReference>
<comment type="caution">
    <text evidence="8">The sequence shown here is derived from an EMBL/GenBank/DDBJ whole genome shotgun (WGS) entry which is preliminary data.</text>
</comment>
<evidence type="ECO:0000256" key="2">
    <source>
        <dbReference type="ARBA" id="ARBA00022617"/>
    </source>
</evidence>
<evidence type="ECO:0000256" key="7">
    <source>
        <dbReference type="RuleBase" id="RU000461"/>
    </source>
</evidence>
<keyword evidence="3 7" id="KW-0479">Metal-binding</keyword>
<organism evidence="8 9">
    <name type="scientific">Cytobacillus spartinae</name>
    <dbReference type="NCBI Taxonomy" id="3299023"/>
    <lineage>
        <taxon>Bacteria</taxon>
        <taxon>Bacillati</taxon>
        <taxon>Bacillota</taxon>
        <taxon>Bacilli</taxon>
        <taxon>Bacillales</taxon>
        <taxon>Bacillaceae</taxon>
        <taxon>Cytobacillus</taxon>
    </lineage>
</organism>
<dbReference type="InterPro" id="IPR001128">
    <property type="entry name" value="Cyt_P450"/>
</dbReference>
<dbReference type="PANTHER" id="PTHR24291">
    <property type="entry name" value="CYTOCHROME P450 FAMILY 4"/>
    <property type="match status" value="1"/>
</dbReference>
<evidence type="ECO:0000313" key="8">
    <source>
        <dbReference type="EMBL" id="MFE8700650.1"/>
    </source>
</evidence>
<dbReference type="PRINTS" id="PR00385">
    <property type="entry name" value="P450"/>
</dbReference>
<evidence type="ECO:0000256" key="4">
    <source>
        <dbReference type="ARBA" id="ARBA00023002"/>
    </source>
</evidence>
<sequence length="435" mass="50313">MSRVSNVQTSRIQNYIDFRKDTLSFFEKMLYQGEIISLKTGFKPSYIVNSPDFVKEILVAKDRFFVKGRTSKVLRRTIGDGLLTSEKEEHEIQKKHLQPLFYKESIHSYVQTIKEETQLLEAKLQENHTYSIQNEMMQLTLSIISKTMFATDLEESKQELAIAVSEIIEQSAKDLFSIVILPLSVPTQGNKLHKSAIKKLEEMIYRVIVDAKNKPNLYQNTLVNIFLGKGYEKTFSDEEIRDQMLTMLLAGHETTANLLTWIFYELDRNPEVEAQFHNEIDQVDFSKDPFDTYRALPYTQNIIQEGLRLYPPAWLIYREAPQKVELLGETFRPGSSFMISPYAIHRNEYVFKDAKSFKPERFFGNPTWPAFAYFPFGGGSRSCIGSKFALMEAAFILAVLGKRYKFRSVSQEKAIPEPLVSLRLRGGLPMRAIRR</sequence>
<keyword evidence="6 7" id="KW-0503">Monooxygenase</keyword>
<dbReference type="InterPro" id="IPR002401">
    <property type="entry name" value="Cyt_P450_E_grp-I"/>
</dbReference>
<dbReference type="PROSITE" id="PS00086">
    <property type="entry name" value="CYTOCHROME_P450"/>
    <property type="match status" value="1"/>
</dbReference>
<evidence type="ECO:0000256" key="6">
    <source>
        <dbReference type="ARBA" id="ARBA00023033"/>
    </source>
</evidence>
<keyword evidence="2 7" id="KW-0349">Heme</keyword>
<dbReference type="RefSeq" id="WP_389360043.1">
    <property type="nucleotide sequence ID" value="NZ_JBIACK010000003.1"/>
</dbReference>
<evidence type="ECO:0000256" key="1">
    <source>
        <dbReference type="ARBA" id="ARBA00010617"/>
    </source>
</evidence>
<protein>
    <submittedName>
        <fullName evidence="8">Cytochrome P450</fullName>
    </submittedName>
</protein>
<accession>A0ABW6KCM9</accession>
<dbReference type="InterPro" id="IPR017972">
    <property type="entry name" value="Cyt_P450_CS"/>
</dbReference>
<keyword evidence="5 7" id="KW-0408">Iron</keyword>
<dbReference type="InterPro" id="IPR036396">
    <property type="entry name" value="Cyt_P450_sf"/>
</dbReference>
<dbReference type="InterPro" id="IPR050196">
    <property type="entry name" value="Cytochrome_P450_Monoox"/>
</dbReference>
<reference evidence="8 9" key="1">
    <citation type="submission" date="2024-08" db="EMBL/GenBank/DDBJ databases">
        <title>Two novel Cytobacillus novel species.</title>
        <authorList>
            <person name="Liu G."/>
        </authorList>
    </citation>
    <scope>NUCLEOTIDE SEQUENCE [LARGE SCALE GENOMIC DNA]</scope>
    <source>
        <strain evidence="8 9">FJAT-54145</strain>
    </source>
</reference>
<dbReference type="SUPFAM" id="SSF48264">
    <property type="entry name" value="Cytochrome P450"/>
    <property type="match status" value="1"/>
</dbReference>
<keyword evidence="9" id="KW-1185">Reference proteome</keyword>
<gene>
    <name evidence="8" type="ORF">ACFYKX_08500</name>
</gene>
<dbReference type="EMBL" id="JBIACK010000003">
    <property type="protein sequence ID" value="MFE8700650.1"/>
    <property type="molecule type" value="Genomic_DNA"/>
</dbReference>
<comment type="similarity">
    <text evidence="1 7">Belongs to the cytochrome P450 family.</text>
</comment>
<dbReference type="Proteomes" id="UP001601059">
    <property type="component" value="Unassembled WGS sequence"/>
</dbReference>
<dbReference type="Gene3D" id="1.10.630.10">
    <property type="entry name" value="Cytochrome P450"/>
    <property type="match status" value="1"/>
</dbReference>
<dbReference type="Pfam" id="PF00067">
    <property type="entry name" value="p450"/>
    <property type="match status" value="1"/>
</dbReference>
<name>A0ABW6KCM9_9BACI</name>